<dbReference type="VEuPathDB" id="FungiDB:VP01_148g3"/>
<keyword evidence="3" id="KW-1185">Reference proteome</keyword>
<organism evidence="2 3">
    <name type="scientific">Puccinia sorghi</name>
    <dbReference type="NCBI Taxonomy" id="27349"/>
    <lineage>
        <taxon>Eukaryota</taxon>
        <taxon>Fungi</taxon>
        <taxon>Dikarya</taxon>
        <taxon>Basidiomycota</taxon>
        <taxon>Pucciniomycotina</taxon>
        <taxon>Pucciniomycetes</taxon>
        <taxon>Pucciniales</taxon>
        <taxon>Pucciniaceae</taxon>
        <taxon>Puccinia</taxon>
    </lineage>
</organism>
<dbReference type="InterPro" id="IPR054722">
    <property type="entry name" value="PolX-like_BBD"/>
</dbReference>
<accession>A0A0L6VJC1</accession>
<feature type="domain" description="Retrovirus-related Pol polyprotein from transposon TNT 1-94-like beta-barrel" evidence="1">
    <location>
        <begin position="58"/>
        <end position="135"/>
    </location>
</feature>
<evidence type="ECO:0000313" key="2">
    <source>
        <dbReference type="EMBL" id="KNZ60856.1"/>
    </source>
</evidence>
<evidence type="ECO:0000313" key="3">
    <source>
        <dbReference type="Proteomes" id="UP000037035"/>
    </source>
</evidence>
<dbReference type="EMBL" id="LAVV01005442">
    <property type="protein sequence ID" value="KNZ60856.1"/>
    <property type="molecule type" value="Genomic_DNA"/>
</dbReference>
<evidence type="ECO:0000259" key="1">
    <source>
        <dbReference type="Pfam" id="PF22936"/>
    </source>
</evidence>
<dbReference type="Pfam" id="PF22936">
    <property type="entry name" value="Pol_BBD"/>
    <property type="match status" value="1"/>
</dbReference>
<sequence>MFQFKGTDLEKDCWQPTKRTAKNLQVNDSDEANLRPSSSGFTCTIKALAATRNAGLLYLEGGALHHMFSIKMLFNEYQPRTTTVEIADGNTLAVEGDGFVNILTEAGMVIKLKTIHVPLISTTLISLSQLLEQGCEIKHPGKSSLDIVHEDTVFFRASIISGTCMVCINTTRQGQSSH</sequence>
<protein>
    <recommendedName>
        <fullName evidence="1">Retrovirus-related Pol polyprotein from transposon TNT 1-94-like beta-barrel domain-containing protein</fullName>
    </recommendedName>
</protein>
<reference evidence="2 3" key="1">
    <citation type="submission" date="2015-08" db="EMBL/GenBank/DDBJ databases">
        <title>Next Generation Sequencing and Analysis of the Genome of Puccinia sorghi L Schw, the Causal Agent of Maize Common Rust.</title>
        <authorList>
            <person name="Rochi L."/>
            <person name="Burguener G."/>
            <person name="Darino M."/>
            <person name="Turjanski A."/>
            <person name="Kreff E."/>
            <person name="Dieguez M.J."/>
            <person name="Sacco F."/>
        </authorList>
    </citation>
    <scope>NUCLEOTIDE SEQUENCE [LARGE SCALE GENOMIC DNA]</scope>
    <source>
        <strain evidence="2 3">RO10H11247</strain>
    </source>
</reference>
<dbReference type="AlphaFoldDB" id="A0A0L6VJC1"/>
<gene>
    <name evidence="2" type="ORF">VP01_148g3</name>
</gene>
<name>A0A0L6VJC1_9BASI</name>
<comment type="caution">
    <text evidence="2">The sequence shown here is derived from an EMBL/GenBank/DDBJ whole genome shotgun (WGS) entry which is preliminary data.</text>
</comment>
<dbReference type="Proteomes" id="UP000037035">
    <property type="component" value="Unassembled WGS sequence"/>
</dbReference>
<proteinExistence type="predicted"/>